<evidence type="ECO:0000313" key="2">
    <source>
        <dbReference type="Proteomes" id="UP001145742"/>
    </source>
</evidence>
<accession>A0ABQ9CKX4</accession>
<proteinExistence type="predicted"/>
<organism evidence="1 2">
    <name type="scientific">Willisornis vidua</name>
    <name type="common">Xingu scale-backed antbird</name>
    <dbReference type="NCBI Taxonomy" id="1566151"/>
    <lineage>
        <taxon>Eukaryota</taxon>
        <taxon>Metazoa</taxon>
        <taxon>Chordata</taxon>
        <taxon>Craniata</taxon>
        <taxon>Vertebrata</taxon>
        <taxon>Euteleostomi</taxon>
        <taxon>Archelosauria</taxon>
        <taxon>Archosauria</taxon>
        <taxon>Dinosauria</taxon>
        <taxon>Saurischia</taxon>
        <taxon>Theropoda</taxon>
        <taxon>Coelurosauria</taxon>
        <taxon>Aves</taxon>
        <taxon>Neognathae</taxon>
        <taxon>Neoaves</taxon>
        <taxon>Telluraves</taxon>
        <taxon>Australaves</taxon>
        <taxon>Passeriformes</taxon>
        <taxon>Thamnophilidae</taxon>
        <taxon>Willisornis</taxon>
    </lineage>
</organism>
<dbReference type="Proteomes" id="UP001145742">
    <property type="component" value="Unassembled WGS sequence"/>
</dbReference>
<reference evidence="1" key="1">
    <citation type="submission" date="2019-10" db="EMBL/GenBank/DDBJ databases">
        <authorList>
            <person name="Soares A.E.R."/>
            <person name="Aleixo A."/>
            <person name="Schneider P."/>
            <person name="Miyaki C.Y."/>
            <person name="Schneider M.P."/>
            <person name="Mello C."/>
            <person name="Vasconcelos A.T.R."/>
        </authorList>
    </citation>
    <scope>NUCLEOTIDE SEQUENCE</scope>
    <source>
        <tissue evidence="1">Muscle</tissue>
    </source>
</reference>
<protein>
    <submittedName>
        <fullName evidence="1">RNA-directed DNA polymerase from mobile element jockey-like protein</fullName>
    </submittedName>
</protein>
<gene>
    <name evidence="1" type="ORF">WISP_145235</name>
</gene>
<sequence length="168" mass="19074">MWFLPEPKPNPVLSQTPPNRTPIHTLKTLAQPELKAFGVIHNPCMHLDYSGSRSYPVPRVTPILKKGKEDLGNYQTVRLTFLPGKVVEQIILEAITKHVEEKKITGCSQYRVFKGKSCLTNLIAFYDGMAGWVTRDRAVNVVYLDFNKAFYTVSHNTLIDKLRKCGLD</sequence>
<dbReference type="EMBL" id="WHWB01034769">
    <property type="protein sequence ID" value="KAJ7404471.1"/>
    <property type="molecule type" value="Genomic_DNA"/>
</dbReference>
<evidence type="ECO:0000313" key="1">
    <source>
        <dbReference type="EMBL" id="KAJ7404471.1"/>
    </source>
</evidence>
<name>A0ABQ9CKX4_9PASS</name>
<comment type="caution">
    <text evidence="1">The sequence shown here is derived from an EMBL/GenBank/DDBJ whole genome shotgun (WGS) entry which is preliminary data.</text>
</comment>
<dbReference type="PANTHER" id="PTHR33332">
    <property type="entry name" value="REVERSE TRANSCRIPTASE DOMAIN-CONTAINING PROTEIN"/>
    <property type="match status" value="1"/>
</dbReference>
<keyword evidence="2" id="KW-1185">Reference proteome</keyword>